<evidence type="ECO:0000256" key="4">
    <source>
        <dbReference type="ARBA" id="ARBA00022500"/>
    </source>
</evidence>
<evidence type="ECO:0000256" key="9">
    <source>
        <dbReference type="ARBA" id="ARBA00022840"/>
    </source>
</evidence>
<dbReference type="SMART" id="SM00260">
    <property type="entry name" value="CheW"/>
    <property type="match status" value="1"/>
</dbReference>
<evidence type="ECO:0000259" key="13">
    <source>
        <dbReference type="PROSITE" id="PS50109"/>
    </source>
</evidence>
<dbReference type="SUPFAM" id="SSF50341">
    <property type="entry name" value="CheW-like"/>
    <property type="match status" value="1"/>
</dbReference>
<dbReference type="PROSITE" id="PS50894">
    <property type="entry name" value="HPT"/>
    <property type="match status" value="1"/>
</dbReference>
<dbReference type="InterPro" id="IPR036061">
    <property type="entry name" value="CheW-like_dom_sf"/>
</dbReference>
<evidence type="ECO:0000313" key="17">
    <source>
        <dbReference type="Proteomes" id="UP001302494"/>
    </source>
</evidence>
<keyword evidence="10" id="KW-0902">Two-component regulatory system</keyword>
<dbReference type="InterPro" id="IPR005467">
    <property type="entry name" value="His_kinase_dom"/>
</dbReference>
<evidence type="ECO:0000256" key="12">
    <source>
        <dbReference type="PROSITE-ProRule" id="PRU00110"/>
    </source>
</evidence>
<dbReference type="FunFam" id="3.30.565.10:FF:000016">
    <property type="entry name" value="Chemotaxis protein CheA, putative"/>
    <property type="match status" value="1"/>
</dbReference>
<evidence type="ECO:0000256" key="6">
    <source>
        <dbReference type="ARBA" id="ARBA00022679"/>
    </source>
</evidence>
<accession>A0AA96GSK8</accession>
<dbReference type="InterPro" id="IPR037006">
    <property type="entry name" value="CheA-like_homodim_sf"/>
</dbReference>
<dbReference type="InterPro" id="IPR036890">
    <property type="entry name" value="HATPase_C_sf"/>
</dbReference>
<feature type="domain" description="HPt" evidence="15">
    <location>
        <begin position="1"/>
        <end position="105"/>
    </location>
</feature>
<evidence type="ECO:0000256" key="1">
    <source>
        <dbReference type="ARBA" id="ARBA00000085"/>
    </source>
</evidence>
<dbReference type="GO" id="GO:0005737">
    <property type="term" value="C:cytoplasm"/>
    <property type="evidence" value="ECO:0007669"/>
    <property type="project" value="InterPro"/>
</dbReference>
<keyword evidence="5 12" id="KW-0597">Phosphoprotein</keyword>
<keyword evidence="4" id="KW-0145">Chemotaxis</keyword>
<dbReference type="Pfam" id="PF02895">
    <property type="entry name" value="H-kinase_dim"/>
    <property type="match status" value="1"/>
</dbReference>
<evidence type="ECO:0000256" key="8">
    <source>
        <dbReference type="ARBA" id="ARBA00022777"/>
    </source>
</evidence>
<evidence type="ECO:0000256" key="5">
    <source>
        <dbReference type="ARBA" id="ARBA00022553"/>
    </source>
</evidence>
<dbReference type="SUPFAM" id="SSF47226">
    <property type="entry name" value="Histidine-containing phosphotransfer domain, HPT domain"/>
    <property type="match status" value="1"/>
</dbReference>
<feature type="domain" description="Histidine kinase" evidence="13">
    <location>
        <begin position="346"/>
        <end position="557"/>
    </location>
</feature>
<dbReference type="Gene3D" id="3.30.565.10">
    <property type="entry name" value="Histidine kinase-like ATPase, C-terminal domain"/>
    <property type="match status" value="1"/>
</dbReference>
<dbReference type="InterPro" id="IPR004358">
    <property type="entry name" value="Sig_transdc_His_kin-like_C"/>
</dbReference>
<dbReference type="Pfam" id="PF01627">
    <property type="entry name" value="Hpt"/>
    <property type="match status" value="1"/>
</dbReference>
<evidence type="ECO:0000259" key="14">
    <source>
        <dbReference type="PROSITE" id="PS50851"/>
    </source>
</evidence>
<dbReference type="InterPro" id="IPR036097">
    <property type="entry name" value="HisK_dim/P_sf"/>
</dbReference>
<keyword evidence="6" id="KW-0808">Transferase</keyword>
<dbReference type="Gene3D" id="1.10.287.560">
    <property type="entry name" value="Histidine kinase CheA-like, homodimeric domain"/>
    <property type="match status" value="1"/>
</dbReference>
<dbReference type="SUPFAM" id="SSF55874">
    <property type="entry name" value="ATPase domain of HSP90 chaperone/DNA topoisomerase II/histidine kinase"/>
    <property type="match status" value="1"/>
</dbReference>
<name>A0AA96GSK8_9BACT</name>
<evidence type="ECO:0000256" key="11">
    <source>
        <dbReference type="ARBA" id="ARBA00035100"/>
    </source>
</evidence>
<dbReference type="Pfam" id="PF02518">
    <property type="entry name" value="HATPase_c"/>
    <property type="match status" value="1"/>
</dbReference>
<dbReference type="PRINTS" id="PR00344">
    <property type="entry name" value="BCTRLSENSOR"/>
</dbReference>
<dbReference type="KEGG" id="nneo:PQG83_03280"/>
<comment type="catalytic activity">
    <reaction evidence="1">
        <text>ATP + protein L-histidine = ADP + protein N-phospho-L-histidine.</text>
        <dbReference type="EC" id="2.7.13.3"/>
    </reaction>
</comment>
<dbReference type="PROSITE" id="PS50851">
    <property type="entry name" value="CHEW"/>
    <property type="match status" value="1"/>
</dbReference>
<dbReference type="CDD" id="cd00731">
    <property type="entry name" value="CheA_reg"/>
    <property type="match status" value="1"/>
</dbReference>
<dbReference type="InterPro" id="IPR002545">
    <property type="entry name" value="CheW-lke_dom"/>
</dbReference>
<evidence type="ECO:0000256" key="3">
    <source>
        <dbReference type="ARBA" id="ARBA00021495"/>
    </source>
</evidence>
<dbReference type="SMART" id="SM00073">
    <property type="entry name" value="HPT"/>
    <property type="match status" value="1"/>
</dbReference>
<dbReference type="InterPro" id="IPR036641">
    <property type="entry name" value="HPT_dom_sf"/>
</dbReference>
<evidence type="ECO:0000259" key="15">
    <source>
        <dbReference type="PROSITE" id="PS50894"/>
    </source>
</evidence>
<dbReference type="InterPro" id="IPR008207">
    <property type="entry name" value="Sig_transdc_His_kin_Hpt_dom"/>
</dbReference>
<proteinExistence type="predicted"/>
<dbReference type="Gene3D" id="2.30.30.40">
    <property type="entry name" value="SH3 Domains"/>
    <property type="match status" value="1"/>
</dbReference>
<evidence type="ECO:0000256" key="10">
    <source>
        <dbReference type="ARBA" id="ARBA00023012"/>
    </source>
</evidence>
<dbReference type="InterPro" id="IPR003594">
    <property type="entry name" value="HATPase_dom"/>
</dbReference>
<keyword evidence="17" id="KW-1185">Reference proteome</keyword>
<dbReference type="GO" id="GO:0000155">
    <property type="term" value="F:phosphorelay sensor kinase activity"/>
    <property type="evidence" value="ECO:0007669"/>
    <property type="project" value="InterPro"/>
</dbReference>
<reference evidence="16 17" key="1">
    <citation type="submission" date="2023-01" db="EMBL/GenBank/DDBJ databases">
        <title>Cultivation and genomic characterization of new, ubiquitous marine nitrite-oxidizing bacteria from the Nitrospirales.</title>
        <authorList>
            <person name="Mueller A.J."/>
            <person name="Daebeler A."/>
            <person name="Herbold C.W."/>
            <person name="Kirkegaard R.H."/>
            <person name="Daims H."/>
        </authorList>
    </citation>
    <scope>NUCLEOTIDE SEQUENCE [LARGE SCALE GENOMIC DNA]</scope>
    <source>
        <strain evidence="16 17">DK</strain>
    </source>
</reference>
<feature type="domain" description="CheW-like" evidence="14">
    <location>
        <begin position="559"/>
        <end position="694"/>
    </location>
</feature>
<dbReference type="AlphaFoldDB" id="A0AA96GSK8"/>
<dbReference type="SMART" id="SM01231">
    <property type="entry name" value="H-kinase_dim"/>
    <property type="match status" value="1"/>
</dbReference>
<dbReference type="SMART" id="SM00387">
    <property type="entry name" value="HATPase_c"/>
    <property type="match status" value="1"/>
</dbReference>
<evidence type="ECO:0000256" key="2">
    <source>
        <dbReference type="ARBA" id="ARBA00012438"/>
    </source>
</evidence>
<dbReference type="InterPro" id="IPR051315">
    <property type="entry name" value="Bact_Chemotaxis_CheA"/>
</dbReference>
<dbReference type="CDD" id="cd00088">
    <property type="entry name" value="HPT"/>
    <property type="match status" value="1"/>
</dbReference>
<dbReference type="PANTHER" id="PTHR43395:SF10">
    <property type="entry name" value="CHEMOTAXIS PROTEIN CHEA"/>
    <property type="match status" value="1"/>
</dbReference>
<sequence length="700" mass="76733">MAVDLSRFQESFFTESAEHVETIESGLLALEQRPNDLDLLNRIFRGAHSIKGNAGMFHFTAIAELTHKMENILDDLRNEKMPVTPHVIDVLLRALDGLKSLLDAAQGGDAADEAAIHALEGELEACQKGPIASHEGSLAGTGPQGSSSQAASWRKVQIDWNALPELFQRGMDPAQIFKELRELGIVKVLHVRTDGLPPLDTLDPERCYLSWRVELETDASIGQIEEVFAFVRDGSELAIIDCAPKKPEPYKRVGDILVEEGVVTPEQVAESLAKQKPLGEILVEEKKASPQQVDKALQKQQQLKKNEVASIRVDTEKIDKLINLVGELVITQSMITDLSEKFTLAQLPVLQERITQLERNTREIQERVMSIRMMPIGSAFHRFPRLVRDLAGKSGKQIQLVMSGEETELDKTLIEAIGDPLTHLVRNSADHGLELPEDRVAQGKPERGTIRLHAYHDGGSICIAVEDDGRGLNREKIIKKAVEKGIIADGSNMSDEAVYQLIFRPGFSTAETITDVSGRGVGMDVVKRNIEGLGGSVDIQSTMGKGSRLTLKLPLTLAIIDGMTVRVGQDNYIIPLIAVTESIRPKPNELQRIVGKGEVVNLRGEWVPVVKLYEAFTLTPDFTDPSQALLVIVETDGRRLAVLVDELTGQQQVVIKSLEQNFRKVEAISGATILGDGQVALILDVPGLAKLARVGHIAAA</sequence>
<comment type="function">
    <text evidence="11">Involved in the transmission of sensory signals from the chemoreceptors to the flagellar motors. CheA is autophosphorylated; it can transfer its phosphate group to either CheB or CheY.</text>
</comment>
<dbReference type="Pfam" id="PF01584">
    <property type="entry name" value="CheW"/>
    <property type="match status" value="1"/>
</dbReference>
<dbReference type="PROSITE" id="PS50109">
    <property type="entry name" value="HIS_KIN"/>
    <property type="match status" value="1"/>
</dbReference>
<evidence type="ECO:0000256" key="7">
    <source>
        <dbReference type="ARBA" id="ARBA00022741"/>
    </source>
</evidence>
<dbReference type="Gene3D" id="1.20.120.160">
    <property type="entry name" value="HPT domain"/>
    <property type="match status" value="1"/>
</dbReference>
<dbReference type="InterPro" id="IPR037257">
    <property type="entry name" value="T2SS_E_N_sf"/>
</dbReference>
<dbReference type="GO" id="GO:0005524">
    <property type="term" value="F:ATP binding"/>
    <property type="evidence" value="ECO:0007669"/>
    <property type="project" value="UniProtKB-KW"/>
</dbReference>
<evidence type="ECO:0000313" key="16">
    <source>
        <dbReference type="EMBL" id="WNM62786.1"/>
    </source>
</evidence>
<dbReference type="GO" id="GO:0006935">
    <property type="term" value="P:chemotaxis"/>
    <property type="evidence" value="ECO:0007669"/>
    <property type="project" value="UniProtKB-KW"/>
</dbReference>
<dbReference type="CDD" id="cd16916">
    <property type="entry name" value="HATPase_CheA-like"/>
    <property type="match status" value="1"/>
</dbReference>
<dbReference type="SUPFAM" id="SSF160246">
    <property type="entry name" value="EspE N-terminal domain-like"/>
    <property type="match status" value="1"/>
</dbReference>
<feature type="modified residue" description="Phosphohistidine" evidence="12">
    <location>
        <position position="48"/>
    </location>
</feature>
<organism evidence="16 17">
    <name type="scientific">Candidatus Nitrospira neomarina</name>
    <dbReference type="NCBI Taxonomy" id="3020899"/>
    <lineage>
        <taxon>Bacteria</taxon>
        <taxon>Pseudomonadati</taxon>
        <taxon>Nitrospirota</taxon>
        <taxon>Nitrospiria</taxon>
        <taxon>Nitrospirales</taxon>
        <taxon>Nitrospiraceae</taxon>
        <taxon>Nitrospira</taxon>
    </lineage>
</organism>
<gene>
    <name evidence="16" type="ORF">PQG83_03280</name>
</gene>
<dbReference type="EC" id="2.7.13.3" evidence="2"/>
<dbReference type="EMBL" id="CP116968">
    <property type="protein sequence ID" value="WNM62786.1"/>
    <property type="molecule type" value="Genomic_DNA"/>
</dbReference>
<dbReference type="FunFam" id="2.30.30.40:FF:000048">
    <property type="entry name" value="Chemotaxis protein CheA, putative"/>
    <property type="match status" value="1"/>
</dbReference>
<dbReference type="InterPro" id="IPR004105">
    <property type="entry name" value="CheA-like_dim"/>
</dbReference>
<dbReference type="PANTHER" id="PTHR43395">
    <property type="entry name" value="SENSOR HISTIDINE KINASE CHEA"/>
    <property type="match status" value="1"/>
</dbReference>
<dbReference type="Proteomes" id="UP001302494">
    <property type="component" value="Chromosome"/>
</dbReference>
<keyword evidence="8" id="KW-0418">Kinase</keyword>
<protein>
    <recommendedName>
        <fullName evidence="3">Chemotaxis protein CheA</fullName>
        <ecNumber evidence="2">2.7.13.3</ecNumber>
    </recommendedName>
</protein>
<dbReference type="RefSeq" id="WP_312746754.1">
    <property type="nucleotide sequence ID" value="NZ_CP116968.1"/>
</dbReference>
<keyword evidence="9" id="KW-0067">ATP-binding</keyword>
<keyword evidence="7" id="KW-0547">Nucleotide-binding</keyword>
<dbReference type="SUPFAM" id="SSF47384">
    <property type="entry name" value="Homodimeric domain of signal transducing histidine kinase"/>
    <property type="match status" value="1"/>
</dbReference>